<dbReference type="Proteomes" id="UP001165168">
    <property type="component" value="Unassembled WGS sequence"/>
</dbReference>
<feature type="region of interest" description="Disordered" evidence="1">
    <location>
        <begin position="31"/>
        <end position="55"/>
    </location>
</feature>
<gene>
    <name evidence="2" type="ORF">Ccel01_07380</name>
</gene>
<accession>A0AAV5P4H4</accession>
<sequence length="81" mass="8892">MLRPLDSPVKEMPTRITSRCGTGDVLGTWCGEDPADGAEGGPCRPPGGRQGQPRSWRTPELAWFAWASIAVPAWDRMLVRE</sequence>
<proteinExistence type="predicted"/>
<dbReference type="EMBL" id="BSTG01000001">
    <property type="protein sequence ID" value="GLY56136.1"/>
    <property type="molecule type" value="Genomic_DNA"/>
</dbReference>
<protein>
    <submittedName>
        <fullName evidence="2">Uncharacterized protein</fullName>
    </submittedName>
</protein>
<dbReference type="AlphaFoldDB" id="A0AAV5P4H4"/>
<comment type="caution">
    <text evidence="2">The sequence shown here is derived from an EMBL/GenBank/DDBJ whole genome shotgun (WGS) entry which is preliminary data.</text>
</comment>
<reference evidence="2" key="1">
    <citation type="submission" date="2023-03" db="EMBL/GenBank/DDBJ databases">
        <title>Cellulosimicrobium cellulans NBRC 103059.</title>
        <authorList>
            <person name="Ichikawa N."/>
            <person name="Sato H."/>
            <person name="Tonouchi N."/>
        </authorList>
    </citation>
    <scope>NUCLEOTIDE SEQUENCE</scope>
    <source>
        <strain evidence="2">NBRC 103059</strain>
    </source>
</reference>
<evidence type="ECO:0000313" key="3">
    <source>
        <dbReference type="Proteomes" id="UP001165168"/>
    </source>
</evidence>
<name>A0AAV5P4H4_CELCE</name>
<evidence type="ECO:0000256" key="1">
    <source>
        <dbReference type="SAM" id="MobiDB-lite"/>
    </source>
</evidence>
<evidence type="ECO:0000313" key="2">
    <source>
        <dbReference type="EMBL" id="GLY56136.1"/>
    </source>
</evidence>
<organism evidence="2 3">
    <name type="scientific">Cellulosimicrobium cellulans</name>
    <name type="common">Arthrobacter luteus</name>
    <dbReference type="NCBI Taxonomy" id="1710"/>
    <lineage>
        <taxon>Bacteria</taxon>
        <taxon>Bacillati</taxon>
        <taxon>Actinomycetota</taxon>
        <taxon>Actinomycetes</taxon>
        <taxon>Micrococcales</taxon>
        <taxon>Promicromonosporaceae</taxon>
        <taxon>Cellulosimicrobium</taxon>
    </lineage>
</organism>